<dbReference type="Pfam" id="PF13953">
    <property type="entry name" value="PapC_C"/>
    <property type="match status" value="1"/>
</dbReference>
<dbReference type="GO" id="GO:0009279">
    <property type="term" value="C:cell outer membrane"/>
    <property type="evidence" value="ECO:0007669"/>
    <property type="project" value="TreeGrafter"/>
</dbReference>
<dbReference type="Gene3D" id="2.60.40.3110">
    <property type="match status" value="1"/>
</dbReference>
<gene>
    <name evidence="3" type="ORF">EHN07_03285</name>
</gene>
<feature type="domain" description="PapC-like C-terminal" evidence="2">
    <location>
        <begin position="715"/>
        <end position="774"/>
    </location>
</feature>
<keyword evidence="4" id="KW-1185">Reference proteome</keyword>
<dbReference type="InterPro" id="IPR042186">
    <property type="entry name" value="FimD_plug_dom"/>
</dbReference>
<protein>
    <submittedName>
        <fullName evidence="3">Fimbrial biogenesis outer membrane usher protein</fullName>
    </submittedName>
</protein>
<name>A0A3N5E505_9ENTR</name>
<proteinExistence type="predicted"/>
<organism evidence="3 4">
    <name type="scientific">Buttiauxella warmboldiae</name>
    <dbReference type="NCBI Taxonomy" id="82993"/>
    <lineage>
        <taxon>Bacteria</taxon>
        <taxon>Pseudomonadati</taxon>
        <taxon>Pseudomonadota</taxon>
        <taxon>Gammaproteobacteria</taxon>
        <taxon>Enterobacterales</taxon>
        <taxon>Enterobacteriaceae</taxon>
        <taxon>Buttiauxella</taxon>
    </lineage>
</organism>
<reference evidence="3 4" key="1">
    <citation type="submission" date="2018-11" db="EMBL/GenBank/DDBJ databases">
        <title>Draft genome sequence of Buttiauxella warmboldiae CCUG 35512.</title>
        <authorList>
            <person name="Salva-Serra F."/>
            <person name="Marathe N."/>
            <person name="Moore E."/>
            <person name="Svensson L."/>
            <person name="Engstrom-Jakobsson H."/>
        </authorList>
    </citation>
    <scope>NUCLEOTIDE SEQUENCE [LARGE SCALE GENOMIC DNA]</scope>
    <source>
        <strain evidence="3 4">CCUG 35512</strain>
    </source>
</reference>
<comment type="caution">
    <text evidence="3">The sequence shown here is derived from an EMBL/GenBank/DDBJ whole genome shotgun (WGS) entry which is preliminary data.</text>
</comment>
<dbReference type="OrthoDB" id="8587at2"/>
<dbReference type="Gene3D" id="2.60.40.2610">
    <property type="entry name" value="Outer membrane usher protein FimD, plug domain"/>
    <property type="match status" value="1"/>
</dbReference>
<dbReference type="PANTHER" id="PTHR30451:SF5">
    <property type="entry name" value="SLR0019 PROTEIN"/>
    <property type="match status" value="1"/>
</dbReference>
<feature type="signal peptide" evidence="1">
    <location>
        <begin position="1"/>
        <end position="28"/>
    </location>
</feature>
<evidence type="ECO:0000313" key="3">
    <source>
        <dbReference type="EMBL" id="RPH30149.1"/>
    </source>
</evidence>
<dbReference type="InterPro" id="IPR043142">
    <property type="entry name" value="PapC-like_C_sf"/>
</dbReference>
<dbReference type="GO" id="GO:0015473">
    <property type="term" value="F:fimbrial usher porin activity"/>
    <property type="evidence" value="ECO:0007669"/>
    <property type="project" value="InterPro"/>
</dbReference>
<keyword evidence="1" id="KW-0732">Signal</keyword>
<dbReference type="AlphaFoldDB" id="A0A3N5E505"/>
<sequence>MDKKRCSNFNLYIRIIMISLLSGGLAPAVTPAADTIMTPVQTTTDDNMHSAVVDLYLDVTLNGNHIGVEHFSEIAGKLYSNKETLLKTGFKLPAGMPDLVPLDNIAQLQANYNVSQQTLALTAPLKILNLNTTRLNQSESAAPTVSTSRGLLLNYEVYGAQNDETRANTFSELRAFNSAGVLSSSQLTQYSSAHSGTGSQQSFSRLDTQWRSSFPESLLSLTLGDTLTSGLSWSRPTRIAGIQIGTNFSLQPDMPTTPLPSFLGSATVPSNVELFINGMKYYSGEVPAGQFEINSQPNISGAGYARINMTDALGRTTTQSFSFYQDRQLLREGLTEWSAELGVVRENYGFSSFDYASTPSFSGTWRRGIANNFTGAVHSELTRRLVNSGLSIDWIPAANIGTLSTSVAMSSDAHRDGLLYSLGYRWIGNNFNFSTATIATSGDYRDIASSYGPPPPALNSNVVIGYNAASYGNFSMSYLQYRYPGDRAERYAGASWYQALTENIYLNAGINQNVNDSRDRNLYLTATLILNNNLTASSTVQRNNDETGYVLNASQTQPSEGGWGWNLAASQQASQQNGQGELGYLGRYGKIYSGFNHASDTHSAYAGGSGALVMMGGGIFATRTIDDGFAVVSTDGIADLPVKLQNNLIGTSNSQGLLLVTSLKSYEKNLLSIDPMNLPANMRIDQVNAYATPADRSGSLVKFSIKPVRAAQIILVDAQGELIEAGTQVELNASRGQQTLVGFDGLVYFDTLELYNTLQVHSSQGPCSVQFAYPDKAVSIPQIGPLVCQKSL</sequence>
<dbReference type="Gene3D" id="2.60.40.2070">
    <property type="match status" value="1"/>
</dbReference>
<accession>A0A3N5E505</accession>
<dbReference type="GO" id="GO:0009297">
    <property type="term" value="P:pilus assembly"/>
    <property type="evidence" value="ECO:0007669"/>
    <property type="project" value="InterPro"/>
</dbReference>
<dbReference type="Proteomes" id="UP000268615">
    <property type="component" value="Unassembled WGS sequence"/>
</dbReference>
<dbReference type="InterPro" id="IPR025949">
    <property type="entry name" value="PapC-like_C"/>
</dbReference>
<evidence type="ECO:0000256" key="1">
    <source>
        <dbReference type="SAM" id="SignalP"/>
    </source>
</evidence>
<dbReference type="Pfam" id="PF00577">
    <property type="entry name" value="Usher"/>
    <property type="match status" value="1"/>
</dbReference>
<feature type="chain" id="PRO_5018047760" evidence="1">
    <location>
        <begin position="29"/>
        <end position="792"/>
    </location>
</feature>
<dbReference type="InterPro" id="IPR000015">
    <property type="entry name" value="Fimb_usher"/>
</dbReference>
<dbReference type="PANTHER" id="PTHR30451">
    <property type="entry name" value="OUTER MEMBRANE USHER PROTEIN"/>
    <property type="match status" value="1"/>
</dbReference>
<evidence type="ECO:0000313" key="4">
    <source>
        <dbReference type="Proteomes" id="UP000268615"/>
    </source>
</evidence>
<evidence type="ECO:0000259" key="2">
    <source>
        <dbReference type="Pfam" id="PF13953"/>
    </source>
</evidence>
<dbReference type="EMBL" id="RPOH01000010">
    <property type="protein sequence ID" value="RPH30149.1"/>
    <property type="molecule type" value="Genomic_DNA"/>
</dbReference>